<gene>
    <name evidence="1" type="ORF">HELGO_WM41547</name>
</gene>
<dbReference type="AlphaFoldDB" id="A0A6S6T1E6"/>
<sequence>THNQKNKEDTKVLDVYYESTFIGSVQKVFNNEQIDNSRIINDFCFDNEQLKVVQVFWDGETFFLKQKV</sequence>
<feature type="non-terminal residue" evidence="1">
    <location>
        <position position="1"/>
    </location>
</feature>
<accession>A0A6S6T1E6</accession>
<name>A0A6S6T1E6_9BACT</name>
<reference evidence="1" key="1">
    <citation type="submission" date="2020-01" db="EMBL/GenBank/DDBJ databases">
        <authorList>
            <person name="Meier V. D."/>
            <person name="Meier V D."/>
        </authorList>
    </citation>
    <scope>NUCLEOTIDE SEQUENCE</scope>
    <source>
        <strain evidence="1">HLG_WM_MAG_03</strain>
    </source>
</reference>
<protein>
    <submittedName>
        <fullName evidence="1">Uncharacterized protein</fullName>
    </submittedName>
</protein>
<evidence type="ECO:0000313" key="1">
    <source>
        <dbReference type="EMBL" id="CAA6812442.1"/>
    </source>
</evidence>
<dbReference type="EMBL" id="CACVAR010000216">
    <property type="protein sequence ID" value="CAA6812442.1"/>
    <property type="molecule type" value="Genomic_DNA"/>
</dbReference>
<organism evidence="1">
    <name type="scientific">uncultured Sulfurovum sp</name>
    <dbReference type="NCBI Taxonomy" id="269237"/>
    <lineage>
        <taxon>Bacteria</taxon>
        <taxon>Pseudomonadati</taxon>
        <taxon>Campylobacterota</taxon>
        <taxon>Epsilonproteobacteria</taxon>
        <taxon>Campylobacterales</taxon>
        <taxon>Sulfurovaceae</taxon>
        <taxon>Sulfurovum</taxon>
        <taxon>environmental samples</taxon>
    </lineage>
</organism>
<proteinExistence type="predicted"/>